<feature type="region of interest" description="Disordered" evidence="1">
    <location>
        <begin position="60"/>
        <end position="80"/>
    </location>
</feature>
<feature type="chain" id="PRO_5014649724" evidence="2">
    <location>
        <begin position="20"/>
        <end position="80"/>
    </location>
</feature>
<protein>
    <submittedName>
        <fullName evidence="3">Putative secreted protein</fullName>
    </submittedName>
</protein>
<feature type="signal peptide" evidence="2">
    <location>
        <begin position="1"/>
        <end position="19"/>
    </location>
</feature>
<organism evidence="3">
    <name type="scientific">Anopheles triannulatus</name>
    <dbReference type="NCBI Taxonomy" id="58253"/>
    <lineage>
        <taxon>Eukaryota</taxon>
        <taxon>Metazoa</taxon>
        <taxon>Ecdysozoa</taxon>
        <taxon>Arthropoda</taxon>
        <taxon>Hexapoda</taxon>
        <taxon>Insecta</taxon>
        <taxon>Pterygota</taxon>
        <taxon>Neoptera</taxon>
        <taxon>Endopterygota</taxon>
        <taxon>Diptera</taxon>
        <taxon>Nematocera</taxon>
        <taxon>Culicoidea</taxon>
        <taxon>Culicidae</taxon>
        <taxon>Anophelinae</taxon>
        <taxon>Anopheles</taxon>
    </lineage>
</organism>
<dbReference type="EMBL" id="GGFK01014832">
    <property type="protein sequence ID" value="MBW48153.1"/>
    <property type="molecule type" value="Transcribed_RNA"/>
</dbReference>
<keyword evidence="2" id="KW-0732">Signal</keyword>
<dbReference type="AlphaFoldDB" id="A0A2M4B521"/>
<evidence type="ECO:0000313" key="3">
    <source>
        <dbReference type="EMBL" id="MBW48153.1"/>
    </source>
</evidence>
<sequence length="80" mass="9016">MVWWWLWWWWSLAPDQSLGYRAVVVAVVMVPPPSTTDDWPLPIAVSRSVAPARALRGWRARRSACGHEPSPPPDQPSSLA</sequence>
<reference evidence="3" key="1">
    <citation type="submission" date="2018-01" db="EMBL/GenBank/DDBJ databases">
        <title>An insight into the sialome of Amazonian anophelines.</title>
        <authorList>
            <person name="Ribeiro J.M."/>
            <person name="Scarpassa V."/>
            <person name="Calvo E."/>
        </authorList>
    </citation>
    <scope>NUCLEOTIDE SEQUENCE</scope>
    <source>
        <tissue evidence="3">Salivary glands</tissue>
    </source>
</reference>
<feature type="compositionally biased region" description="Pro residues" evidence="1">
    <location>
        <begin position="69"/>
        <end position="80"/>
    </location>
</feature>
<evidence type="ECO:0000256" key="1">
    <source>
        <dbReference type="SAM" id="MobiDB-lite"/>
    </source>
</evidence>
<accession>A0A2M4B521</accession>
<evidence type="ECO:0000256" key="2">
    <source>
        <dbReference type="SAM" id="SignalP"/>
    </source>
</evidence>
<name>A0A2M4B521_9DIPT</name>
<proteinExistence type="predicted"/>